<dbReference type="Pfam" id="PF04548">
    <property type="entry name" value="AIG1"/>
    <property type="match status" value="1"/>
</dbReference>
<sequence length="353" mass="39586">MGSREENTLNNDGQNNDGQNKADGMSMIVVMGVTGSGKSYLINRLAGRQVVAEGGTLDSCTQDCQMVPANIGNSKVMLIDTPGFDDPDRPDADILSDIARVLAAQYSVGFELKGIIYIHRITDVRYAGSSIKTFEIFKRICGEEALKNALLVTSRWNEVDEATGADRERELRERIWAYMLGHGSCMSRFHGDRSSAVTLASQLLIKDPVVLRLQHEMIDEGKNLNDTTAGSFVDDGLEKLREEYLGKIEALENLKGELKESDRAMKRQMQAEWERERAWLRKTEEQQGSLRRDVYEEVRSEMQDKTETKPRGLKRLIPLIPVSLNLLSMFVGIAPGSIELLSEWFSDITSFEG</sequence>
<keyword evidence="9" id="KW-0378">Hydrolase</keyword>
<dbReference type="Proteomes" id="UP001152087">
    <property type="component" value="Unassembled WGS sequence"/>
</dbReference>
<keyword evidence="8" id="KW-0547">Nucleotide-binding</keyword>
<keyword evidence="3" id="KW-0813">Transport</keyword>
<comment type="subcellular location">
    <subcellularLocation>
        <location evidence="2">Membrane</location>
        <topology evidence="2">Single-pass membrane protein</topology>
    </subcellularLocation>
    <subcellularLocation>
        <location evidence="16">Plastid</location>
        <location evidence="16">Chloroplast outer membrane</location>
    </subcellularLocation>
</comment>
<comment type="cofactor">
    <cofactor evidence="1">
        <name>Mg(2+)</name>
        <dbReference type="ChEBI" id="CHEBI:18420"/>
    </cofactor>
</comment>
<dbReference type="GO" id="GO:0016787">
    <property type="term" value="F:hydrolase activity"/>
    <property type="evidence" value="ECO:0007669"/>
    <property type="project" value="UniProtKB-KW"/>
</dbReference>
<dbReference type="GO" id="GO:0016020">
    <property type="term" value="C:membrane"/>
    <property type="evidence" value="ECO:0007669"/>
    <property type="project" value="UniProtKB-SubCell"/>
</dbReference>
<evidence type="ECO:0000313" key="21">
    <source>
        <dbReference type="Proteomes" id="UP001152087"/>
    </source>
</evidence>
<dbReference type="GO" id="GO:0005525">
    <property type="term" value="F:GTP binding"/>
    <property type="evidence" value="ECO:0007669"/>
    <property type="project" value="UniProtKB-KW"/>
</dbReference>
<dbReference type="AlphaFoldDB" id="A0A9W8QUU6"/>
<keyword evidence="21" id="KW-1185">Reference proteome</keyword>
<dbReference type="InterPro" id="IPR027417">
    <property type="entry name" value="P-loop_NTPase"/>
</dbReference>
<dbReference type="SUPFAM" id="SSF52540">
    <property type="entry name" value="P-loop containing nucleoside triphosphate hydrolases"/>
    <property type="match status" value="1"/>
</dbReference>
<evidence type="ECO:0000256" key="16">
    <source>
        <dbReference type="ARBA" id="ARBA00024013"/>
    </source>
</evidence>
<proteinExistence type="predicted"/>
<evidence type="ECO:0000256" key="17">
    <source>
        <dbReference type="SAM" id="Coils"/>
    </source>
</evidence>
<keyword evidence="6" id="KW-0812">Transmembrane</keyword>
<evidence type="ECO:0000256" key="5">
    <source>
        <dbReference type="ARBA" id="ARBA00022640"/>
    </source>
</evidence>
<evidence type="ECO:0000259" key="19">
    <source>
        <dbReference type="Pfam" id="PF04548"/>
    </source>
</evidence>
<keyword evidence="5" id="KW-0934">Plastid</keyword>
<evidence type="ECO:0000256" key="11">
    <source>
        <dbReference type="ARBA" id="ARBA00022842"/>
    </source>
</evidence>
<protein>
    <recommendedName>
        <fullName evidence="19">AIG1-type G domain-containing protein</fullName>
    </recommendedName>
</protein>
<keyword evidence="17" id="KW-0175">Coiled coil</keyword>
<feature type="domain" description="AIG1-type G" evidence="19">
    <location>
        <begin position="28"/>
        <end position="159"/>
    </location>
</feature>
<dbReference type="PANTHER" id="PTHR10903">
    <property type="entry name" value="GTPASE, IMAP FAMILY MEMBER-RELATED"/>
    <property type="match status" value="1"/>
</dbReference>
<evidence type="ECO:0000256" key="6">
    <source>
        <dbReference type="ARBA" id="ARBA00022692"/>
    </source>
</evidence>
<keyword evidence="13" id="KW-1133">Transmembrane helix</keyword>
<evidence type="ECO:0000256" key="9">
    <source>
        <dbReference type="ARBA" id="ARBA00022801"/>
    </source>
</evidence>
<keyword evidence="15" id="KW-0472">Membrane</keyword>
<evidence type="ECO:0000256" key="7">
    <source>
        <dbReference type="ARBA" id="ARBA00022723"/>
    </source>
</evidence>
<keyword evidence="11" id="KW-0460">Magnesium</keyword>
<feature type="coiled-coil region" evidence="17">
    <location>
        <begin position="237"/>
        <end position="271"/>
    </location>
</feature>
<evidence type="ECO:0000256" key="2">
    <source>
        <dbReference type="ARBA" id="ARBA00004167"/>
    </source>
</evidence>
<dbReference type="EMBL" id="JAOQAV010000055">
    <property type="protein sequence ID" value="KAJ4179697.1"/>
    <property type="molecule type" value="Genomic_DNA"/>
</dbReference>
<dbReference type="InterPro" id="IPR006703">
    <property type="entry name" value="G_AIG1"/>
</dbReference>
<accession>A0A9W8QUU6</accession>
<gene>
    <name evidence="20" type="ORF">NW755_012253</name>
</gene>
<evidence type="ECO:0000256" key="15">
    <source>
        <dbReference type="ARBA" id="ARBA00023136"/>
    </source>
</evidence>
<keyword evidence="10" id="KW-1002">Plastid outer membrane</keyword>
<comment type="caution">
    <text evidence="20">The sequence shown here is derived from an EMBL/GenBank/DDBJ whole genome shotgun (WGS) entry which is preliminary data.</text>
</comment>
<keyword evidence="7" id="KW-0479">Metal-binding</keyword>
<feature type="compositionally biased region" description="Low complexity" evidence="18">
    <location>
        <begin position="10"/>
        <end position="19"/>
    </location>
</feature>
<evidence type="ECO:0000256" key="18">
    <source>
        <dbReference type="SAM" id="MobiDB-lite"/>
    </source>
</evidence>
<dbReference type="InterPro" id="IPR045058">
    <property type="entry name" value="GIMA/IAN/Toc"/>
</dbReference>
<dbReference type="PANTHER" id="PTHR10903:SF135">
    <property type="entry name" value="TRANSLOCASE OF CHLOROPLAST 120, CHLOROPLASTIC-RELATED"/>
    <property type="match status" value="1"/>
</dbReference>
<evidence type="ECO:0000313" key="20">
    <source>
        <dbReference type="EMBL" id="KAJ4179697.1"/>
    </source>
</evidence>
<evidence type="ECO:0000256" key="10">
    <source>
        <dbReference type="ARBA" id="ARBA00022805"/>
    </source>
</evidence>
<dbReference type="GO" id="GO:0046872">
    <property type="term" value="F:metal ion binding"/>
    <property type="evidence" value="ECO:0007669"/>
    <property type="project" value="UniProtKB-KW"/>
</dbReference>
<evidence type="ECO:0000256" key="12">
    <source>
        <dbReference type="ARBA" id="ARBA00022927"/>
    </source>
</evidence>
<reference evidence="20" key="1">
    <citation type="submission" date="2022-09" db="EMBL/GenBank/DDBJ databases">
        <title>Fusarium specimens isolated from Avocado Roots.</title>
        <authorList>
            <person name="Stajich J."/>
            <person name="Roper C."/>
            <person name="Heimlech-Rivalta G."/>
        </authorList>
    </citation>
    <scope>NUCLEOTIDE SEQUENCE</scope>
    <source>
        <strain evidence="20">A02</strain>
    </source>
</reference>
<evidence type="ECO:0000256" key="3">
    <source>
        <dbReference type="ARBA" id="ARBA00022448"/>
    </source>
</evidence>
<evidence type="ECO:0000256" key="1">
    <source>
        <dbReference type="ARBA" id="ARBA00001946"/>
    </source>
</evidence>
<evidence type="ECO:0000256" key="13">
    <source>
        <dbReference type="ARBA" id="ARBA00022989"/>
    </source>
</evidence>
<dbReference type="Gene3D" id="3.40.50.300">
    <property type="entry name" value="P-loop containing nucleotide triphosphate hydrolases"/>
    <property type="match status" value="1"/>
</dbReference>
<keyword evidence="4" id="KW-0150">Chloroplast</keyword>
<keyword evidence="12" id="KW-0653">Protein transport</keyword>
<feature type="region of interest" description="Disordered" evidence="18">
    <location>
        <begin position="1"/>
        <end position="22"/>
    </location>
</feature>
<organism evidence="20 21">
    <name type="scientific">Fusarium falciforme</name>
    <dbReference type="NCBI Taxonomy" id="195108"/>
    <lineage>
        <taxon>Eukaryota</taxon>
        <taxon>Fungi</taxon>
        <taxon>Dikarya</taxon>
        <taxon>Ascomycota</taxon>
        <taxon>Pezizomycotina</taxon>
        <taxon>Sordariomycetes</taxon>
        <taxon>Hypocreomycetidae</taxon>
        <taxon>Hypocreales</taxon>
        <taxon>Nectriaceae</taxon>
        <taxon>Fusarium</taxon>
        <taxon>Fusarium solani species complex</taxon>
    </lineage>
</organism>
<dbReference type="GO" id="GO:0015031">
    <property type="term" value="P:protein transport"/>
    <property type="evidence" value="ECO:0007669"/>
    <property type="project" value="UniProtKB-KW"/>
</dbReference>
<evidence type="ECO:0000256" key="8">
    <source>
        <dbReference type="ARBA" id="ARBA00022741"/>
    </source>
</evidence>
<evidence type="ECO:0000256" key="14">
    <source>
        <dbReference type="ARBA" id="ARBA00023134"/>
    </source>
</evidence>
<keyword evidence="14" id="KW-0342">GTP-binding</keyword>
<name>A0A9W8QUU6_9HYPO</name>
<dbReference type="CDD" id="cd00882">
    <property type="entry name" value="Ras_like_GTPase"/>
    <property type="match status" value="1"/>
</dbReference>
<evidence type="ECO:0000256" key="4">
    <source>
        <dbReference type="ARBA" id="ARBA00022528"/>
    </source>
</evidence>